<organism evidence="5 6">
    <name type="scientific">Schistosoma mattheei</name>
    <dbReference type="NCBI Taxonomy" id="31246"/>
    <lineage>
        <taxon>Eukaryota</taxon>
        <taxon>Metazoa</taxon>
        <taxon>Spiralia</taxon>
        <taxon>Lophotrochozoa</taxon>
        <taxon>Platyhelminthes</taxon>
        <taxon>Trematoda</taxon>
        <taxon>Digenea</taxon>
        <taxon>Strigeidida</taxon>
        <taxon>Schistosomatoidea</taxon>
        <taxon>Schistosomatidae</taxon>
        <taxon>Schistosoma</taxon>
    </lineage>
</organism>
<dbReference type="PANTHER" id="PTHR10063">
    <property type="entry name" value="TUBERIN"/>
    <property type="match status" value="1"/>
</dbReference>
<dbReference type="InterPro" id="IPR046859">
    <property type="entry name" value="RGPA/RALGAPB_N"/>
</dbReference>
<feature type="region of interest" description="Disordered" evidence="3">
    <location>
        <begin position="2279"/>
        <end position="2306"/>
    </location>
</feature>
<feature type="compositionally biased region" description="Polar residues" evidence="3">
    <location>
        <begin position="1084"/>
        <end position="1105"/>
    </location>
</feature>
<dbReference type="InterPro" id="IPR035974">
    <property type="entry name" value="Rap/Ran-GAP_sf"/>
</dbReference>
<feature type="compositionally biased region" description="Pro residues" evidence="3">
    <location>
        <begin position="1817"/>
        <end position="1831"/>
    </location>
</feature>
<protein>
    <recommendedName>
        <fullName evidence="4">Rap-GAP domain-containing protein</fullName>
    </recommendedName>
</protein>
<feature type="region of interest" description="Disordered" evidence="3">
    <location>
        <begin position="1813"/>
        <end position="1835"/>
    </location>
</feature>
<evidence type="ECO:0000313" key="5">
    <source>
        <dbReference type="Proteomes" id="UP000050791"/>
    </source>
</evidence>
<dbReference type="GO" id="GO:0051056">
    <property type="term" value="P:regulation of small GTPase mediated signal transduction"/>
    <property type="evidence" value="ECO:0007669"/>
    <property type="project" value="InterPro"/>
</dbReference>
<sequence>MFRRHRPSDTSAVKSRKKFLSEKESTHKIKHLKILIDTLPDDELQPFFVENSSLIFLVFSDCFFSLEWDVKLKGSSNCIKDLEVVLTVFEKVLLLLPEHIHQRWQHNCIIEVIEDLLYEKNALNIRKRGIRLFLIWYQILGLNATSVCHRLFYNLVPEFGSLIAEYQKREKCDQLKHSHLQARKFSTDTRGQVMQESRSSNVVAPRERVALLTAAALGEDESSDDKSLVLLRALLRFLVSESFKVEWSQLRYEQHLMQLWFLFEKLKHSYLPVIFPCLSPLYSIYSPSISSQANNTVPLTSNILQDYPIHPSRLSYYQLEFACWLATFVYTGPRESSHAISSDGGFDSNFTTHGSVVGTTGPSFNLAGSFPWDTHGDPNDFLLSRHFRSFIGCPGHGEFESGSYSMVNSYSKLSSSPPVQASVYLRNGDENFVQEPTNQAVPNLSPKPNSYLLKDTVVIPSTVQTSPLPQKFIFTELFFNYDEKVVSMVHEVLYGCRQNIDLVQDILHQALLLPLECHKALFFIVTVYGSWLENKHNRPIFMQALDSPMKCINPPVKPQVNASSTEHSQMLKTNGRMNDPKQIQQSQIEDCPIDVTVSKDDVGVNDPEELKGCLQNTIQIMLENMANIFYASSLNPNLSESQNTNRISTSGTDYTKYQIDLCRLVLQIFQFASNSNELTSETWSKLLSILMDIMRKTMVNTSPNNVQNYKWLSNNKLTQNLFQTLNGALLRASLFSTISSDSWDQCLNVYSQLSHWPSLIIEWKKVMRMLTCTMSKLVYGVDLSDLPQEKKGPRIKRLAGSTNPATRTRPKSLTEAALNYHNDNTIIITTTTTTTTTTSITATTTTATTAYNSSSLATVLSSPPAPYASALSVLSIHQNSLDDDNLALNTNSIELHLSSQENSQKQFSTYNELKASKNDNNTRPCIEKWTLDPGSSENYALDNNSNGNVVHSYIPSNVSSINGTHDESNSQVLSNDLTEVYGNHALHNSRSISHELSNQNESKRFNVTVKSEISISESRRMSSVRRATSEITLEVVKFDLDSPQSSVTTYFDESIDVGTSNIPRSCDILSDEHSTLEPSRKDTLTTASSRVVSTTNETSKLPSTASNDQLDAADLPRCILAGGSALGWTHESIIICWRRFLGILGSLHKIINPTTMNDIFNYLNEMTSCLLKIRAYQSVPSVTETCVQPVPQFVPPVNFIAPILFNTISLSEEFIEAKRIAIQLIAHFYHLIHQISVAKQENYVFEIIRSCNMRLFGSSLPSTHLLILDFLSDVNVVLSNPNCGTEIPRSEAISIILSLLCYPYHFNRLESIDPMSMKAKTILCIDLTSKLVRSLKQAVLSDPSGEVRCLAITGLSIYCVIELVNSFSRESGTVSSVNFTPMDDLFFESIIILLGMMRFQNRAVSIVAVEMINTLAEYCHLLLYRDAKLPSLVLLSLAWTLYSTWDNTNLDSMSLTDKQFFHSLIQSIIEWSIRIPYDQLIQNFENKSELKLLPASNLLDTIIEVLCFIISNNTNSQTLMNSVQNSNYPQSKILSSINFTDPLGEYINIYKQSIDINLFNAPKSDLDLSTMTAKSWIVANAESSMILYHYNDYMNSAMESVRLAARMAMSHLLNHIDQFPMSKQCVQLNTSIQERHDQLSHSISSAQKQFTTNNHNNMDDLSELTAEIFERNNLQIFVLDRSIILTFLSLPIVKLPDQLRNINDSLLPTTVSSDKDNTELQVLEFNNSTYSYLPLSYLNSNDVEVDSSKSSLVTDKFYTRIITRDLSGKYSWDVSYLYASLVDMKEKQETQQLNGLTNTNLRLVDSDNSNSHLITRDPPPCPPPRVNPPPLTTNRLTPNTIDQLDRLSDVLRDLAITSPECSINWCTSKLCEYENSKNISDKEKTACLNMEKVTCDQITAQYQIDENVNHRKLPDIDVLSLYNSHISLPKTGYRNSLKYTIRSLINDKKVNVQELESMKQNTLQFHNSRHLLNQLGYLSWKHRPTVELLQISPALIRELKHLDNLGSRETHKLAIFYVGAGQEDKQSILSNQTASLEFENFVAGLGWEVDLLKHKGFRGGLECSGRAGLSTPYYATSTLEVIFHVSTRMPSSTQEDLKYKHLGNDEIMIIWNENSRAFRRSILRTQFGDVLIIISPLLNGLFKVEVRREAQVGLFGPIVENAILTANVLPGLVRATAINASRAVQATKPGYRHPYEDRASSLRQIISKYTLSTCFEEYAESILMPNSKSVHRNQSNLSFNRGVVNKSGGLFAKPASDLAPNDITNNNNALKYTDDVAQTPSVRQRQQTVSSYRATSAHSRTSSVTRAKSMFSRHHIDNVNTKPISVISQPSLKTNSATLHHHNETPDMYKANVFNSVPSPRLFRGLRSRQHSGSNKIN</sequence>
<name>A0AA85BHI1_9TREM</name>
<dbReference type="InterPro" id="IPR000331">
    <property type="entry name" value="Rap/Ran_GAP_dom"/>
</dbReference>
<accession>A0AA85BHI1</accession>
<dbReference type="SUPFAM" id="SSF111347">
    <property type="entry name" value="Rap/Ran-GAP"/>
    <property type="match status" value="1"/>
</dbReference>
<evidence type="ECO:0000256" key="2">
    <source>
        <dbReference type="ARBA" id="ARBA00022553"/>
    </source>
</evidence>
<dbReference type="PROSITE" id="PS50085">
    <property type="entry name" value="RAPGAP"/>
    <property type="match status" value="1"/>
</dbReference>
<keyword evidence="2" id="KW-0597">Phosphoprotein</keyword>
<keyword evidence="1" id="KW-0343">GTPase activation</keyword>
<dbReference type="GO" id="GO:0005096">
    <property type="term" value="F:GTPase activator activity"/>
    <property type="evidence" value="ECO:0007669"/>
    <property type="project" value="UniProtKB-KW"/>
</dbReference>
<proteinExistence type="predicted"/>
<dbReference type="Pfam" id="PF02145">
    <property type="entry name" value="Rap_GAP"/>
    <property type="match status" value="1"/>
</dbReference>
<dbReference type="PANTHER" id="PTHR10063:SF11">
    <property type="entry name" value="RHO GTPASE-ACTIVATING PROTEIN CG5521-RELATED"/>
    <property type="match status" value="1"/>
</dbReference>
<dbReference type="FunFam" id="3.40.50.11210:FF:000001">
    <property type="entry name" value="Ral GTPase-activating protein subunit alpha-1 isoform 1"/>
    <property type="match status" value="1"/>
</dbReference>
<dbReference type="GO" id="GO:0005737">
    <property type="term" value="C:cytoplasm"/>
    <property type="evidence" value="ECO:0007669"/>
    <property type="project" value="TreeGrafter"/>
</dbReference>
<dbReference type="Pfam" id="PF20412">
    <property type="entry name" value="RALGAPB_N"/>
    <property type="match status" value="1"/>
</dbReference>
<reference evidence="6" key="1">
    <citation type="submission" date="2023-11" db="UniProtKB">
        <authorList>
            <consortium name="WormBaseParasite"/>
        </authorList>
    </citation>
    <scope>IDENTIFICATION</scope>
</reference>
<dbReference type="InterPro" id="IPR027107">
    <property type="entry name" value="Tuberin/Ral-act_asu"/>
</dbReference>
<evidence type="ECO:0000256" key="3">
    <source>
        <dbReference type="SAM" id="MobiDB-lite"/>
    </source>
</evidence>
<evidence type="ECO:0000313" key="6">
    <source>
        <dbReference type="WBParaSite" id="SMTH1_53400.1"/>
    </source>
</evidence>
<dbReference type="Gene3D" id="3.40.50.11210">
    <property type="entry name" value="Rap/Ran-GAP"/>
    <property type="match status" value="1"/>
</dbReference>
<dbReference type="GO" id="GO:0005634">
    <property type="term" value="C:nucleus"/>
    <property type="evidence" value="ECO:0007669"/>
    <property type="project" value="InterPro"/>
</dbReference>
<feature type="region of interest" description="Disordered" evidence="3">
    <location>
        <begin position="1077"/>
        <end position="1105"/>
    </location>
</feature>
<feature type="domain" description="Rap-GAP" evidence="4">
    <location>
        <begin position="1999"/>
        <end position="2205"/>
    </location>
</feature>
<evidence type="ECO:0000259" key="4">
    <source>
        <dbReference type="PROSITE" id="PS50085"/>
    </source>
</evidence>
<dbReference type="Proteomes" id="UP000050791">
    <property type="component" value="Unassembled WGS sequence"/>
</dbReference>
<evidence type="ECO:0000256" key="1">
    <source>
        <dbReference type="ARBA" id="ARBA00022468"/>
    </source>
</evidence>
<dbReference type="WBParaSite" id="SMTH1_53400.1">
    <property type="protein sequence ID" value="SMTH1_53400.1"/>
    <property type="gene ID" value="SMTH1_53400"/>
</dbReference>